<accession>A0A0G1JPM7</accession>
<feature type="transmembrane region" description="Helical" evidence="1">
    <location>
        <begin position="73"/>
        <end position="92"/>
    </location>
</feature>
<proteinExistence type="predicted"/>
<reference evidence="2 3" key="1">
    <citation type="journal article" date="2015" name="Nature">
        <title>rRNA introns, odd ribosomes, and small enigmatic genomes across a large radiation of phyla.</title>
        <authorList>
            <person name="Brown C.T."/>
            <person name="Hug L.A."/>
            <person name="Thomas B.C."/>
            <person name="Sharon I."/>
            <person name="Castelle C.J."/>
            <person name="Singh A."/>
            <person name="Wilkins M.J."/>
            <person name="Williams K.H."/>
            <person name="Banfield J.F."/>
        </authorList>
    </citation>
    <scope>NUCLEOTIDE SEQUENCE [LARGE SCALE GENOMIC DNA]</scope>
</reference>
<dbReference type="PANTHER" id="PTHR37422:SF13">
    <property type="entry name" value="LIPOPOLYSACCHARIDE BIOSYNTHESIS PROTEIN PA4999-RELATED"/>
    <property type="match status" value="1"/>
</dbReference>
<dbReference type="AlphaFoldDB" id="A0A0G1JPM7"/>
<evidence type="ECO:0000313" key="2">
    <source>
        <dbReference type="EMBL" id="KKT73325.1"/>
    </source>
</evidence>
<feature type="transmembrane region" description="Helical" evidence="1">
    <location>
        <begin position="351"/>
        <end position="369"/>
    </location>
</feature>
<evidence type="ECO:0008006" key="4">
    <source>
        <dbReference type="Google" id="ProtNLM"/>
    </source>
</evidence>
<evidence type="ECO:0000256" key="1">
    <source>
        <dbReference type="SAM" id="Phobius"/>
    </source>
</evidence>
<feature type="transmembrane region" description="Helical" evidence="1">
    <location>
        <begin position="98"/>
        <end position="116"/>
    </location>
</feature>
<feature type="transmembrane region" description="Helical" evidence="1">
    <location>
        <begin position="12"/>
        <end position="29"/>
    </location>
</feature>
<feature type="transmembrane region" description="Helical" evidence="1">
    <location>
        <begin position="328"/>
        <end position="345"/>
    </location>
</feature>
<dbReference type="Proteomes" id="UP000034835">
    <property type="component" value="Unassembled WGS sequence"/>
</dbReference>
<comment type="caution">
    <text evidence="2">The sequence shown here is derived from an EMBL/GenBank/DDBJ whole genome shotgun (WGS) entry which is preliminary data.</text>
</comment>
<feature type="transmembrane region" description="Helical" evidence="1">
    <location>
        <begin position="41"/>
        <end position="61"/>
    </location>
</feature>
<dbReference type="EMBL" id="LCJG01000012">
    <property type="protein sequence ID" value="KKT73325.1"/>
    <property type="molecule type" value="Genomic_DNA"/>
</dbReference>
<sequence length="468" mass="52337">MRSSLDKLSSLILRFIPFVLAFLTPLFFLPFTADPFTLNKFYLVTLLASISLISWCVRSLIRGKLSLTSSPALLPLILLVIAHVISSVWLSPTKHASLFGQTAFFIALLIIFLTTTSSQKSRVLVNSVVFGTILSATLLSFFTLLQYFGVPGRIFSYDLLDNTLLNPTGGILIALIYTVSVMLSTIGYLIVSKNWLHKSLLFAATIFMIVASLINISLIFPQSGQQVIFLLPYRASWSIAVDIFKNWQTALLGTGPDTYLSVFTRLRPGYLNVDNALWALRFPESSSFFLTLITTTGLVGALSFITAFLKPFLVSFRHRSSHTDEPTYIFLSLCLLTVLISFIFSPTSLTSIVLGIVALIALTVEFKLLGLKSVKDISLAISAKSEPETFYQDIKVSEGLHPYSVIIPWIVRSAPLQRHSPLDCDLTFCGTSLFLLDLRYPFLLSLYRNQTGRRNDRHKPRWCLSKRN</sequence>
<organism evidence="2 3">
    <name type="scientific">Candidatus Collierbacteria bacterium GW2011_GWB1_44_6</name>
    <dbReference type="NCBI Taxonomy" id="1618384"/>
    <lineage>
        <taxon>Bacteria</taxon>
        <taxon>Candidatus Collieribacteriota</taxon>
    </lineage>
</organism>
<keyword evidence="1" id="KW-0812">Transmembrane</keyword>
<dbReference type="PANTHER" id="PTHR37422">
    <property type="entry name" value="TEICHURONIC ACID BIOSYNTHESIS PROTEIN TUAE"/>
    <property type="match status" value="1"/>
</dbReference>
<feature type="transmembrane region" description="Helical" evidence="1">
    <location>
        <begin position="200"/>
        <end position="220"/>
    </location>
</feature>
<protein>
    <recommendedName>
        <fullName evidence="4">O-antigen polymerase</fullName>
    </recommendedName>
</protein>
<keyword evidence="1" id="KW-0472">Membrane</keyword>
<feature type="transmembrane region" description="Helical" evidence="1">
    <location>
        <begin position="169"/>
        <end position="191"/>
    </location>
</feature>
<dbReference type="STRING" id="1618384.UW68_C0012G0018"/>
<gene>
    <name evidence="2" type="ORF">UW68_C0012G0018</name>
</gene>
<feature type="transmembrane region" description="Helical" evidence="1">
    <location>
        <begin position="128"/>
        <end position="149"/>
    </location>
</feature>
<feature type="transmembrane region" description="Helical" evidence="1">
    <location>
        <begin position="288"/>
        <end position="308"/>
    </location>
</feature>
<evidence type="ECO:0000313" key="3">
    <source>
        <dbReference type="Proteomes" id="UP000034835"/>
    </source>
</evidence>
<dbReference type="InterPro" id="IPR051533">
    <property type="entry name" value="WaaL-like"/>
</dbReference>
<keyword evidence="1" id="KW-1133">Transmembrane helix</keyword>
<name>A0A0G1JPM7_9BACT</name>